<proteinExistence type="predicted"/>
<protein>
    <recommendedName>
        <fullName evidence="4">Polysaccharide biosynthesis protein</fullName>
    </recommendedName>
</protein>
<evidence type="ECO:0000256" key="1">
    <source>
        <dbReference type="SAM" id="Phobius"/>
    </source>
</evidence>
<dbReference type="EMBL" id="BMQG01000003">
    <property type="protein sequence ID" value="GGM37956.1"/>
    <property type="molecule type" value="Genomic_DNA"/>
</dbReference>
<keyword evidence="3" id="KW-1185">Reference proteome</keyword>
<dbReference type="Proteomes" id="UP000600547">
    <property type="component" value="Unassembled WGS sequence"/>
</dbReference>
<evidence type="ECO:0000313" key="2">
    <source>
        <dbReference type="EMBL" id="GGM37956.1"/>
    </source>
</evidence>
<feature type="transmembrane region" description="Helical" evidence="1">
    <location>
        <begin position="150"/>
        <end position="169"/>
    </location>
</feature>
<keyword evidence="1" id="KW-0472">Membrane</keyword>
<dbReference type="AlphaFoldDB" id="A0A8H9GQJ3"/>
<keyword evidence="1" id="KW-0812">Transmembrane</keyword>
<feature type="transmembrane region" description="Helical" evidence="1">
    <location>
        <begin position="97"/>
        <end position="114"/>
    </location>
</feature>
<feature type="transmembrane region" description="Helical" evidence="1">
    <location>
        <begin position="297"/>
        <end position="320"/>
    </location>
</feature>
<accession>A0A8H9GQJ3</accession>
<feature type="transmembrane region" description="Helical" evidence="1">
    <location>
        <begin position="332"/>
        <end position="353"/>
    </location>
</feature>
<organism evidence="2 3">
    <name type="scientific">Deinococcus arenae</name>
    <dbReference type="NCBI Taxonomy" id="1452751"/>
    <lineage>
        <taxon>Bacteria</taxon>
        <taxon>Thermotogati</taxon>
        <taxon>Deinococcota</taxon>
        <taxon>Deinococci</taxon>
        <taxon>Deinococcales</taxon>
        <taxon>Deinococcaceae</taxon>
        <taxon>Deinococcus</taxon>
    </lineage>
</organism>
<feature type="transmembrane region" description="Helical" evidence="1">
    <location>
        <begin position="360"/>
        <end position="378"/>
    </location>
</feature>
<comment type="caution">
    <text evidence="2">The sequence shown here is derived from an EMBL/GenBank/DDBJ whole genome shotgun (WGS) entry which is preliminary data.</text>
</comment>
<gene>
    <name evidence="2" type="ORF">GCM10008956_12920</name>
</gene>
<feature type="transmembrane region" description="Helical" evidence="1">
    <location>
        <begin position="384"/>
        <end position="403"/>
    </location>
</feature>
<dbReference type="RefSeq" id="WP_110833260.1">
    <property type="nucleotide sequence ID" value="NZ_BMQG01000003.1"/>
</dbReference>
<evidence type="ECO:0000313" key="3">
    <source>
        <dbReference type="Proteomes" id="UP000600547"/>
    </source>
</evidence>
<feature type="transmembrane region" description="Helical" evidence="1">
    <location>
        <begin position="175"/>
        <end position="193"/>
    </location>
</feature>
<keyword evidence="1" id="KW-1133">Transmembrane helix</keyword>
<feature type="transmembrane region" description="Helical" evidence="1">
    <location>
        <begin position="120"/>
        <end position="138"/>
    </location>
</feature>
<feature type="transmembrane region" description="Helical" evidence="1">
    <location>
        <begin position="20"/>
        <end position="40"/>
    </location>
</feature>
<name>A0A8H9GQJ3_9DEIO</name>
<sequence>MPSPRPPDPRPGRARVRAFAALLGGQLSAQLLGLLGILLIPSFYPSAAFGQFSLIMAATFIVQPLISVRLETALLDVTAGPTGSVLRLALPLVARHLLILAGLGAAAWALLAWWRPADQAVPLWLVGTVAAYTLYQLLFSTLLAQSAAGLVAATRLFQAALFFVLMLLLSRAGGAWALSLAYLLSFALPVLALSGRLRGPQREASDLPDEQRRALLRRYVWHATPQSVLNFVSQYVLSFGLARFGLTVVGHFAFAQRLASTAQSSLGETLRQFNAMRYRQQDPGTLRRAAALDTLKLLPVAGALFGLFMLARHLPVLAPLLGEQARYLPAVLLWYCSMLLNIPANVAATVLGLQRQILSFEVFTLVVRSAVAATGPWLGADLLVTVFCLISAGINVAFTLYLLRLLGRAAPAALPAGPVVTEAL</sequence>
<evidence type="ECO:0008006" key="4">
    <source>
        <dbReference type="Google" id="ProtNLM"/>
    </source>
</evidence>
<reference evidence="3" key="1">
    <citation type="journal article" date="2019" name="Int. J. Syst. Evol. Microbiol.">
        <title>The Global Catalogue of Microorganisms (GCM) 10K type strain sequencing project: providing services to taxonomists for standard genome sequencing and annotation.</title>
        <authorList>
            <consortium name="The Broad Institute Genomics Platform"/>
            <consortium name="The Broad Institute Genome Sequencing Center for Infectious Disease"/>
            <person name="Wu L."/>
            <person name="Ma J."/>
        </authorList>
    </citation>
    <scope>NUCLEOTIDE SEQUENCE [LARGE SCALE GENOMIC DNA]</scope>
    <source>
        <strain evidence="3">JCM 31047</strain>
    </source>
</reference>